<evidence type="ECO:0000259" key="1">
    <source>
        <dbReference type="Pfam" id="PF02698"/>
    </source>
</evidence>
<dbReference type="RefSeq" id="WP_243335353.1">
    <property type="nucleotide sequence ID" value="NZ_AP027081.1"/>
</dbReference>
<dbReference type="PANTHER" id="PTHR30336">
    <property type="entry name" value="INNER MEMBRANE PROTEIN, PROBABLE PERMEASE"/>
    <property type="match status" value="1"/>
</dbReference>
<evidence type="ECO:0000313" key="3">
    <source>
        <dbReference type="Proteomes" id="UP001228113"/>
    </source>
</evidence>
<protein>
    <recommendedName>
        <fullName evidence="1">DUF218 domain-containing protein</fullName>
    </recommendedName>
</protein>
<name>A0AA48GRP8_9BACT</name>
<dbReference type="Proteomes" id="UP001228113">
    <property type="component" value="Chromosome"/>
</dbReference>
<evidence type="ECO:0000313" key="2">
    <source>
        <dbReference type="EMBL" id="BDU76347.1"/>
    </source>
</evidence>
<proteinExistence type="predicted"/>
<gene>
    <name evidence="2" type="ORF">METESE_13050</name>
</gene>
<dbReference type="PANTHER" id="PTHR30336:SF6">
    <property type="entry name" value="INTEGRAL MEMBRANE PROTEIN"/>
    <property type="match status" value="1"/>
</dbReference>
<dbReference type="KEGG" id="msea:METESE_13050"/>
<dbReference type="InterPro" id="IPR051599">
    <property type="entry name" value="Cell_Envelope_Assoc"/>
</dbReference>
<dbReference type="GO" id="GO:0005886">
    <property type="term" value="C:plasma membrane"/>
    <property type="evidence" value="ECO:0007669"/>
    <property type="project" value="TreeGrafter"/>
</dbReference>
<dbReference type="InterPro" id="IPR003848">
    <property type="entry name" value="DUF218"/>
</dbReference>
<dbReference type="AlphaFoldDB" id="A0AA48GRP8"/>
<sequence length="175" mass="19569">MAGPALVLGAGIYSDKEPTPVLEGRLETALWLFRNGKVRWILVSGDNRAHNYNEPLAMRRWLIKRGVPVDRVVSDFAGRRTYDSLRRAQAVFGVRQALVVTSDFHMPRALFLARAMGLDAAGVPASTAELPLRSRAAWMSREVVARHLAVLDRWFPPDTRLGPRETTPDDPVEAR</sequence>
<reference evidence="2" key="1">
    <citation type="journal article" date="2023" name="Int. J. Syst. Evol. Microbiol.">
        <title>Mesoterricola silvestris gen. nov., sp. nov., Mesoterricola sediminis sp. nov., Geothrix oryzae sp. nov., Geothrix edaphica sp. nov., Geothrix rubra sp. nov., and Geothrix limicola sp. nov., six novel members of Acidobacteriota isolated from soils.</title>
        <authorList>
            <person name="Itoh H."/>
            <person name="Sugisawa Y."/>
            <person name="Mise K."/>
            <person name="Xu Z."/>
            <person name="Kuniyasu M."/>
            <person name="Ushijima N."/>
            <person name="Kawano K."/>
            <person name="Kobayashi E."/>
            <person name="Shiratori Y."/>
            <person name="Masuda Y."/>
            <person name="Senoo K."/>
        </authorList>
    </citation>
    <scope>NUCLEOTIDE SEQUENCE</scope>
    <source>
        <strain evidence="2">W786</strain>
    </source>
</reference>
<feature type="domain" description="DUF218" evidence="1">
    <location>
        <begin position="6"/>
        <end position="138"/>
    </location>
</feature>
<dbReference type="CDD" id="cd06259">
    <property type="entry name" value="YdcF-like"/>
    <property type="match status" value="1"/>
</dbReference>
<organism evidence="2 3">
    <name type="scientific">Mesoterricola sediminis</name>
    <dbReference type="NCBI Taxonomy" id="2927980"/>
    <lineage>
        <taxon>Bacteria</taxon>
        <taxon>Pseudomonadati</taxon>
        <taxon>Acidobacteriota</taxon>
        <taxon>Holophagae</taxon>
        <taxon>Holophagales</taxon>
        <taxon>Holophagaceae</taxon>
        <taxon>Mesoterricola</taxon>
    </lineage>
</organism>
<accession>A0AA48GRP8</accession>
<dbReference type="Pfam" id="PF02698">
    <property type="entry name" value="DUF218"/>
    <property type="match status" value="1"/>
</dbReference>
<keyword evidence="3" id="KW-1185">Reference proteome</keyword>
<dbReference type="EMBL" id="AP027081">
    <property type="protein sequence ID" value="BDU76347.1"/>
    <property type="molecule type" value="Genomic_DNA"/>
</dbReference>